<gene>
    <name evidence="1" type="ORF">DEU29_101195</name>
</gene>
<keyword evidence="2" id="KW-1185">Reference proteome</keyword>
<dbReference type="Proteomes" id="UP000295531">
    <property type="component" value="Unassembled WGS sequence"/>
</dbReference>
<dbReference type="EMBL" id="SNXI01000001">
    <property type="protein sequence ID" value="TDP40646.1"/>
    <property type="molecule type" value="Genomic_DNA"/>
</dbReference>
<organism evidence="1 2">
    <name type="scientific">Idiomarina aquatica</name>
    <dbReference type="NCBI Taxonomy" id="1327752"/>
    <lineage>
        <taxon>Bacteria</taxon>
        <taxon>Pseudomonadati</taxon>
        <taxon>Pseudomonadota</taxon>
        <taxon>Gammaproteobacteria</taxon>
        <taxon>Alteromonadales</taxon>
        <taxon>Idiomarinaceae</taxon>
        <taxon>Idiomarina</taxon>
    </lineage>
</organism>
<name>A0A4R6PQM1_9GAMM</name>
<accession>A0A4R6PQM1</accession>
<dbReference type="RefSeq" id="WP_133538320.1">
    <property type="nucleotide sequence ID" value="NZ_SNXI01000001.1"/>
</dbReference>
<evidence type="ECO:0000313" key="1">
    <source>
        <dbReference type="EMBL" id="TDP40646.1"/>
    </source>
</evidence>
<dbReference type="AlphaFoldDB" id="A0A4R6PQM1"/>
<dbReference type="OrthoDB" id="1551235at2"/>
<protein>
    <submittedName>
        <fullName evidence="1">Uncharacterized protein</fullName>
    </submittedName>
</protein>
<proteinExistence type="predicted"/>
<reference evidence="1 2" key="1">
    <citation type="submission" date="2019-03" db="EMBL/GenBank/DDBJ databases">
        <title>Freshwater and sediment microbial communities from various areas in North America, analyzing microbe dynamics in response to fracking.</title>
        <authorList>
            <person name="Lamendella R."/>
        </authorList>
    </citation>
    <scope>NUCLEOTIDE SEQUENCE [LARGE SCALE GENOMIC DNA]</scope>
    <source>
        <strain evidence="1 2">18_TX</strain>
    </source>
</reference>
<comment type="caution">
    <text evidence="1">The sequence shown here is derived from an EMBL/GenBank/DDBJ whole genome shotgun (WGS) entry which is preliminary data.</text>
</comment>
<sequence>MARKKRVKRPRADIVNELKEQIELLIHACEAFDNGLQPIGKHIALSLRKLLHHHRQSKALLEQLGLRSKRHLDTAGDLNTRNLLTENPLCVMRIGANNQYLPTCAVGGSPIPARWLPFEKWWNNKVIRDEKGRFFNRRELVLHVADTDGGAHVDPELDEQYMDLSRNNSLGWIIGDGEAGKPFPPPIMACICQIAHEVLETLKVKANDVVTINYEPINESAK</sequence>
<evidence type="ECO:0000313" key="2">
    <source>
        <dbReference type="Proteomes" id="UP000295531"/>
    </source>
</evidence>